<evidence type="ECO:0000256" key="1">
    <source>
        <dbReference type="SAM" id="Phobius"/>
    </source>
</evidence>
<evidence type="ECO:0000313" key="3">
    <source>
        <dbReference type="Proteomes" id="UP001431429"/>
    </source>
</evidence>
<comment type="caution">
    <text evidence="2">The sequence shown here is derived from an EMBL/GenBank/DDBJ whole genome shotgun (WGS) entry which is preliminary data.</text>
</comment>
<organism evidence="2 3">
    <name type="scientific">Streptomyces albipurpureus</name>
    <dbReference type="NCBI Taxonomy" id="2897419"/>
    <lineage>
        <taxon>Bacteria</taxon>
        <taxon>Bacillati</taxon>
        <taxon>Actinomycetota</taxon>
        <taxon>Actinomycetes</taxon>
        <taxon>Kitasatosporales</taxon>
        <taxon>Streptomycetaceae</taxon>
        <taxon>Streptomyces</taxon>
    </lineage>
</organism>
<keyword evidence="1" id="KW-0812">Transmembrane</keyword>
<gene>
    <name evidence="2" type="ORF">NBG84_18130</name>
</gene>
<dbReference type="EMBL" id="JAMQAW010000023">
    <property type="protein sequence ID" value="MCM2390186.1"/>
    <property type="molecule type" value="Genomic_DNA"/>
</dbReference>
<accession>A0ABT0UPL6</accession>
<name>A0ABT0UPL6_9ACTN</name>
<proteinExistence type="predicted"/>
<evidence type="ECO:0000313" key="2">
    <source>
        <dbReference type="EMBL" id="MCM2390186.1"/>
    </source>
</evidence>
<feature type="transmembrane region" description="Helical" evidence="1">
    <location>
        <begin position="21"/>
        <end position="46"/>
    </location>
</feature>
<protein>
    <submittedName>
        <fullName evidence="2">Uncharacterized protein</fullName>
    </submittedName>
</protein>
<reference evidence="2" key="1">
    <citation type="submission" date="2022-06" db="EMBL/GenBank/DDBJ databases">
        <title>Genome public.</title>
        <authorList>
            <person name="Sun Q."/>
        </authorList>
    </citation>
    <scope>NUCLEOTIDE SEQUENCE</scope>
    <source>
        <strain evidence="2">CWNU-1</strain>
    </source>
</reference>
<keyword evidence="1" id="KW-0472">Membrane</keyword>
<keyword evidence="3" id="KW-1185">Reference proteome</keyword>
<dbReference type="RefSeq" id="WP_250920515.1">
    <property type="nucleotide sequence ID" value="NZ_JAMQAW010000023.1"/>
</dbReference>
<keyword evidence="1" id="KW-1133">Transmembrane helix</keyword>
<dbReference type="Proteomes" id="UP001431429">
    <property type="component" value="Unassembled WGS sequence"/>
</dbReference>
<sequence>MHERVQWMCELAGITAGAAGLVLIGGALAGVIGTGVALLVVAAVLITAGNVRGGA</sequence>